<feature type="transmembrane region" description="Helical" evidence="2">
    <location>
        <begin position="20"/>
        <end position="38"/>
    </location>
</feature>
<proteinExistence type="predicted"/>
<gene>
    <name evidence="3" type="ORF">AVEN_503_1</name>
    <name evidence="4" type="ORF">AVEN_51634_1</name>
</gene>
<keyword evidence="5" id="KW-1185">Reference proteome</keyword>
<accession>A0A4Y2RPG6</accession>
<evidence type="ECO:0000256" key="2">
    <source>
        <dbReference type="SAM" id="Phobius"/>
    </source>
</evidence>
<evidence type="ECO:0000313" key="3">
    <source>
        <dbReference type="EMBL" id="GBN77721.1"/>
    </source>
</evidence>
<dbReference type="Proteomes" id="UP000499080">
    <property type="component" value="Unassembled WGS sequence"/>
</dbReference>
<reference evidence="4 5" key="1">
    <citation type="journal article" date="2019" name="Sci. Rep.">
        <title>Orb-weaving spider Araneus ventricosus genome elucidates the spidroin gene catalogue.</title>
        <authorList>
            <person name="Kono N."/>
            <person name="Nakamura H."/>
            <person name="Ohtoshi R."/>
            <person name="Moran D.A.P."/>
            <person name="Shinohara A."/>
            <person name="Yoshida Y."/>
            <person name="Fujiwara M."/>
            <person name="Mori M."/>
            <person name="Tomita M."/>
            <person name="Arakawa K."/>
        </authorList>
    </citation>
    <scope>NUCLEOTIDE SEQUENCE [LARGE SCALE GENOMIC DNA]</scope>
</reference>
<feature type="region of interest" description="Disordered" evidence="1">
    <location>
        <begin position="80"/>
        <end position="99"/>
    </location>
</feature>
<comment type="caution">
    <text evidence="4">The sequence shown here is derived from an EMBL/GenBank/DDBJ whole genome shotgun (WGS) entry which is preliminary data.</text>
</comment>
<keyword evidence="2" id="KW-0812">Transmembrane</keyword>
<protein>
    <submittedName>
        <fullName evidence="4">Uncharacterized protein</fullName>
    </submittedName>
</protein>
<name>A0A4Y2RPG6_ARAVE</name>
<evidence type="ECO:0000313" key="4">
    <source>
        <dbReference type="EMBL" id="GBN77722.1"/>
    </source>
</evidence>
<organism evidence="4 5">
    <name type="scientific">Araneus ventricosus</name>
    <name type="common">Orbweaver spider</name>
    <name type="synonym">Epeira ventricosa</name>
    <dbReference type="NCBI Taxonomy" id="182803"/>
    <lineage>
        <taxon>Eukaryota</taxon>
        <taxon>Metazoa</taxon>
        <taxon>Ecdysozoa</taxon>
        <taxon>Arthropoda</taxon>
        <taxon>Chelicerata</taxon>
        <taxon>Arachnida</taxon>
        <taxon>Araneae</taxon>
        <taxon>Araneomorphae</taxon>
        <taxon>Entelegynae</taxon>
        <taxon>Araneoidea</taxon>
        <taxon>Araneidae</taxon>
        <taxon>Araneus</taxon>
    </lineage>
</organism>
<sequence length="99" mass="11213">MITHSLLENEDETLTQRNHLYLIFFPPLILISLLPIPLKATLELDPGNRHSNMQIPGRQELETAQMALMIIVPPEPFLASSCTRSNPHQRGHHQAPTET</sequence>
<evidence type="ECO:0000256" key="1">
    <source>
        <dbReference type="SAM" id="MobiDB-lite"/>
    </source>
</evidence>
<dbReference type="EMBL" id="BGPR01017927">
    <property type="protein sequence ID" value="GBN77722.1"/>
    <property type="molecule type" value="Genomic_DNA"/>
</dbReference>
<keyword evidence="2" id="KW-0472">Membrane</keyword>
<keyword evidence="2" id="KW-1133">Transmembrane helix</keyword>
<evidence type="ECO:0000313" key="5">
    <source>
        <dbReference type="Proteomes" id="UP000499080"/>
    </source>
</evidence>
<dbReference type="AlphaFoldDB" id="A0A4Y2RPG6"/>
<dbReference type="EMBL" id="BGPR01017926">
    <property type="protein sequence ID" value="GBN77721.1"/>
    <property type="molecule type" value="Genomic_DNA"/>
</dbReference>